<name>A0A1I4HD81_9HYPH</name>
<dbReference type="STRING" id="582667.SAMN05192568_1004177"/>
<protein>
    <submittedName>
        <fullName evidence="1">Uncharacterized protein</fullName>
    </submittedName>
</protein>
<dbReference type="Proteomes" id="UP000199048">
    <property type="component" value="Unassembled WGS sequence"/>
</dbReference>
<accession>A0A1I4HD81</accession>
<evidence type="ECO:0000313" key="2">
    <source>
        <dbReference type="Proteomes" id="UP000199048"/>
    </source>
</evidence>
<organism evidence="1 2">
    <name type="scientific">Methylobacterium pseudosasicola</name>
    <dbReference type="NCBI Taxonomy" id="582667"/>
    <lineage>
        <taxon>Bacteria</taxon>
        <taxon>Pseudomonadati</taxon>
        <taxon>Pseudomonadota</taxon>
        <taxon>Alphaproteobacteria</taxon>
        <taxon>Hyphomicrobiales</taxon>
        <taxon>Methylobacteriaceae</taxon>
        <taxon>Methylobacterium</taxon>
    </lineage>
</organism>
<keyword evidence="2" id="KW-1185">Reference proteome</keyword>
<evidence type="ECO:0000313" key="1">
    <source>
        <dbReference type="EMBL" id="SFL40145.1"/>
    </source>
</evidence>
<dbReference type="AlphaFoldDB" id="A0A1I4HD81"/>
<gene>
    <name evidence="1" type="ORF">SAMN05192568_1004177</name>
</gene>
<reference evidence="2" key="1">
    <citation type="submission" date="2016-10" db="EMBL/GenBank/DDBJ databases">
        <authorList>
            <person name="Varghese N."/>
            <person name="Submissions S."/>
        </authorList>
    </citation>
    <scope>NUCLEOTIDE SEQUENCE [LARGE SCALE GENOMIC DNA]</scope>
    <source>
        <strain evidence="2">BL36</strain>
    </source>
</reference>
<proteinExistence type="predicted"/>
<sequence>MLEAFGESRQAARRTFASTGIGFSAIGADRFAAAGAWFGEDRSLTRALHPYRHRNRCA</sequence>
<dbReference type="EMBL" id="FOTK01000004">
    <property type="protein sequence ID" value="SFL40145.1"/>
    <property type="molecule type" value="Genomic_DNA"/>
</dbReference>